<organism evidence="7 8">
    <name type="scientific">Faucicola atlantae</name>
    <dbReference type="NCBI Taxonomy" id="34059"/>
    <lineage>
        <taxon>Bacteria</taxon>
        <taxon>Pseudomonadati</taxon>
        <taxon>Pseudomonadota</taxon>
        <taxon>Gammaproteobacteria</taxon>
        <taxon>Moraxellales</taxon>
        <taxon>Moraxellaceae</taxon>
        <taxon>Faucicola</taxon>
    </lineage>
</organism>
<evidence type="ECO:0000256" key="2">
    <source>
        <dbReference type="ARBA" id="ARBA00011156"/>
    </source>
</evidence>
<evidence type="ECO:0000256" key="5">
    <source>
        <dbReference type="SAM" id="Phobius"/>
    </source>
</evidence>
<accession>A0A1B8QKX6</accession>
<dbReference type="InterPro" id="IPR001082">
    <property type="entry name" value="Pilin"/>
</dbReference>
<keyword evidence="5" id="KW-0812">Transmembrane</keyword>
<dbReference type="GO" id="GO:0009289">
    <property type="term" value="C:pilus"/>
    <property type="evidence" value="ECO:0007669"/>
    <property type="project" value="InterPro"/>
</dbReference>
<dbReference type="SUPFAM" id="SSF54523">
    <property type="entry name" value="Pili subunits"/>
    <property type="match status" value="1"/>
</dbReference>
<evidence type="ECO:0000256" key="3">
    <source>
        <dbReference type="ARBA" id="ARBA00022481"/>
    </source>
</evidence>
<sequence length="161" mass="16760">MNAQKGFTLIELMIVIAIIGILAAIAIPQYQNYIARSQVSRVMGELSSVKTAIETCVLDGKAAADCNIGWTKSNLLAATGAGDSNNSTAAKTGQGGLEITYPTKDAEGKIVGKFGQNAAQKLHDSTLTWTRSTEGSWSCSTTVEAKFAPTGCPAKAATKTS</sequence>
<keyword evidence="4" id="KW-0281">Fimbrium</keyword>
<dbReference type="InterPro" id="IPR045584">
    <property type="entry name" value="Pilin-like"/>
</dbReference>
<evidence type="ECO:0000313" key="8">
    <source>
        <dbReference type="Proteomes" id="UP000092616"/>
    </source>
</evidence>
<comment type="similarity">
    <text evidence="1 4">Belongs to the N-Me-Phe pilin family.</text>
</comment>
<dbReference type="AlphaFoldDB" id="A0A1B8QKX6"/>
<keyword evidence="5" id="KW-0472">Membrane</keyword>
<evidence type="ECO:0000256" key="1">
    <source>
        <dbReference type="ARBA" id="ARBA00005233"/>
    </source>
</evidence>
<evidence type="ECO:0000256" key="4">
    <source>
        <dbReference type="RuleBase" id="RU000389"/>
    </source>
</evidence>
<gene>
    <name evidence="7" type="ORF">A9306_03345</name>
</gene>
<proteinExistence type="inferred from homology"/>
<evidence type="ECO:0000259" key="6">
    <source>
        <dbReference type="PROSITE" id="PS50835"/>
    </source>
</evidence>
<dbReference type="Pfam" id="PF07963">
    <property type="entry name" value="N_methyl"/>
    <property type="match status" value="1"/>
</dbReference>
<dbReference type="InterPro" id="IPR007110">
    <property type="entry name" value="Ig-like_dom"/>
</dbReference>
<keyword evidence="8" id="KW-1185">Reference proteome</keyword>
<dbReference type="EMBL" id="LZNA01000006">
    <property type="protein sequence ID" value="OBX84289.1"/>
    <property type="molecule type" value="Genomic_DNA"/>
</dbReference>
<name>A0A1B8QKX6_9GAMM</name>
<dbReference type="Pfam" id="PF00114">
    <property type="entry name" value="Pilin"/>
    <property type="match status" value="1"/>
</dbReference>
<dbReference type="GO" id="GO:0015627">
    <property type="term" value="C:type II protein secretion system complex"/>
    <property type="evidence" value="ECO:0007669"/>
    <property type="project" value="InterPro"/>
</dbReference>
<dbReference type="InterPro" id="IPR012902">
    <property type="entry name" value="N_methyl_site"/>
</dbReference>
<dbReference type="Proteomes" id="UP000092616">
    <property type="component" value="Unassembled WGS sequence"/>
</dbReference>
<dbReference type="GO" id="GO:0015628">
    <property type="term" value="P:protein secretion by the type II secretion system"/>
    <property type="evidence" value="ECO:0007669"/>
    <property type="project" value="InterPro"/>
</dbReference>
<protein>
    <submittedName>
        <fullName evidence="7">Prepilin-type N-terminal cleavage/methylation domain-containing protein</fullName>
    </submittedName>
</protein>
<dbReference type="RefSeq" id="WP_067334368.1">
    <property type="nucleotide sequence ID" value="NZ_LZNA01000006.1"/>
</dbReference>
<feature type="transmembrane region" description="Helical" evidence="5">
    <location>
        <begin position="6"/>
        <end position="27"/>
    </location>
</feature>
<dbReference type="PROSITE" id="PS50835">
    <property type="entry name" value="IG_LIKE"/>
    <property type="match status" value="1"/>
</dbReference>
<reference evidence="7 8" key="1">
    <citation type="submission" date="2016-06" db="EMBL/GenBank/DDBJ databases">
        <title>Draft genome of Moraxella atlantae CCUG 59586.</title>
        <authorList>
            <person name="Salva-Serra F."/>
            <person name="Engstrom-Jakobsson H."/>
            <person name="Thorell K."/>
            <person name="Gonzales-Siles L."/>
            <person name="Karlsson R."/>
            <person name="Boulund F."/>
            <person name="Engstrand L."/>
            <person name="Kristiansson E."/>
            <person name="Moore E."/>
        </authorList>
    </citation>
    <scope>NUCLEOTIDE SEQUENCE [LARGE SCALE GENOMIC DNA]</scope>
    <source>
        <strain evidence="7 8">CCUG 59586</strain>
    </source>
</reference>
<keyword evidence="5" id="KW-1133">Transmembrane helix</keyword>
<dbReference type="GO" id="GO:0007155">
    <property type="term" value="P:cell adhesion"/>
    <property type="evidence" value="ECO:0007669"/>
    <property type="project" value="InterPro"/>
</dbReference>
<dbReference type="PROSITE" id="PS00409">
    <property type="entry name" value="PROKAR_NTER_METHYL"/>
    <property type="match status" value="1"/>
</dbReference>
<dbReference type="NCBIfam" id="TIGR02532">
    <property type="entry name" value="IV_pilin_GFxxxE"/>
    <property type="match status" value="1"/>
</dbReference>
<dbReference type="PANTHER" id="PTHR30093">
    <property type="entry name" value="GENERAL SECRETION PATHWAY PROTEIN G"/>
    <property type="match status" value="1"/>
</dbReference>
<comment type="subunit">
    <text evidence="2">The pili are polar flexible filaments of about 5.4 nanometers diameter and 2.5 micrometers average length; they consist of only a single polypeptide chain arranged in a helical configuration of five subunits per turn in the assembled pilus.</text>
</comment>
<dbReference type="PRINTS" id="PR00813">
    <property type="entry name" value="BCTERIALGSPG"/>
</dbReference>
<comment type="caution">
    <text evidence="7">The sequence shown here is derived from an EMBL/GenBank/DDBJ whole genome shotgun (WGS) entry which is preliminary data.</text>
</comment>
<feature type="domain" description="Ig-like" evidence="6">
    <location>
        <begin position="28"/>
        <end position="142"/>
    </location>
</feature>
<dbReference type="PANTHER" id="PTHR30093:SF34">
    <property type="entry name" value="PREPILIN PEPTIDASE-DEPENDENT PROTEIN D"/>
    <property type="match status" value="1"/>
</dbReference>
<dbReference type="InterPro" id="IPR000983">
    <property type="entry name" value="Bac_GSPG_pilin"/>
</dbReference>
<keyword evidence="3" id="KW-0488">Methylation</keyword>
<dbReference type="Gene3D" id="3.30.700.10">
    <property type="entry name" value="Glycoprotein, Type 4 Pilin"/>
    <property type="match status" value="1"/>
</dbReference>
<evidence type="ECO:0000313" key="7">
    <source>
        <dbReference type="EMBL" id="OBX84289.1"/>
    </source>
</evidence>